<protein>
    <submittedName>
        <fullName evidence="9">Cellulose synthase/poly-beta-1,6-N-acetylglucosamine synthase-like glycosyltransferase</fullName>
    </submittedName>
</protein>
<keyword evidence="2" id="KW-0328">Glycosyltransferase</keyword>
<keyword evidence="4 8" id="KW-0812">Transmembrane</keyword>
<sequence length="682" mass="74746">MRLADYPDQSSISTAIPAAVERPPDGASATGATATASLRPDLLEEARLLRGLGFGKPLILEHTVRATRNGTSLEAELLASGMVQSDTYYEALAELLGLPFLRSIDEREVLDINEIDGQLVRPEMLRMTFRSRPPVTAVVPSTARIGQFRAALAREPKLRAHLVVATPQAVRSAVWRAGAPRRSRETVNRLFDEAPQHSARLTFWGRQGFHVGAGLTALLFTAALAPANTILALHLVLTPFFLATLGIRFWALVRPLRNGATPTAPVPTSPRPVYSVFVALYREAAVARQLVAVLDRLDWPRASLDIKLICEADDLETLEALRSLPLGPHYEIVEVPPGLPRTKPKALSYALPAARGEFLVIYDAEDRPHPGQLNEAWATFRSAPDQLACLQAPLVISNGSASWVSALFSLEYAGLFRRLLPFLAAGRLPMPLGGTSNHFRTAALKRSGGWDPFNVTEDADLGMRLHRMGYRSATLRLPTLEDAPEDLRTWTGQRTRWFKGWLQTWLVLMRRPGQLAGDMGLLPFAVLQVLIGGLLLSSLAHPLLMLYVGYLGWLMAGDGPFVASGLAIGLFAVDFVNIFGSYAVFIALGLMPMSRQERASVGWRWLLVGAYWLMMSVAAWLAVAELCRKPFFWNKTAHRPTAPAPGETRPQGAGRLASRWLSRLWPAPIRAAGGRASTGRTN</sequence>
<accession>A0A2T5BF42</accession>
<evidence type="ECO:0000256" key="5">
    <source>
        <dbReference type="ARBA" id="ARBA00022989"/>
    </source>
</evidence>
<evidence type="ECO:0000313" key="9">
    <source>
        <dbReference type="EMBL" id="PTM97607.1"/>
    </source>
</evidence>
<keyword evidence="5 8" id="KW-1133">Transmembrane helix</keyword>
<dbReference type="PANTHER" id="PTHR43867">
    <property type="entry name" value="CELLULOSE SYNTHASE CATALYTIC SUBUNIT A [UDP-FORMING]"/>
    <property type="match status" value="1"/>
</dbReference>
<feature type="region of interest" description="Disordered" evidence="7">
    <location>
        <begin position="1"/>
        <end position="33"/>
    </location>
</feature>
<feature type="transmembrane region" description="Helical" evidence="8">
    <location>
        <begin position="231"/>
        <end position="251"/>
    </location>
</feature>
<evidence type="ECO:0000256" key="6">
    <source>
        <dbReference type="ARBA" id="ARBA00023136"/>
    </source>
</evidence>
<feature type="transmembrane region" description="Helical" evidence="8">
    <location>
        <begin position="519"/>
        <end position="541"/>
    </location>
</feature>
<comment type="subcellular location">
    <subcellularLocation>
        <location evidence="1">Membrane</location>
        <topology evidence="1">Multi-pass membrane protein</topology>
    </subcellularLocation>
</comment>
<evidence type="ECO:0000256" key="2">
    <source>
        <dbReference type="ARBA" id="ARBA00022676"/>
    </source>
</evidence>
<dbReference type="Proteomes" id="UP000241247">
    <property type="component" value="Unassembled WGS sequence"/>
</dbReference>
<dbReference type="PANTHER" id="PTHR43867:SF2">
    <property type="entry name" value="CELLULOSE SYNTHASE CATALYTIC SUBUNIT A [UDP-FORMING]"/>
    <property type="match status" value="1"/>
</dbReference>
<dbReference type="RefSeq" id="WP_108001866.1">
    <property type="nucleotide sequence ID" value="NZ_JBHEEX010000001.1"/>
</dbReference>
<dbReference type="SUPFAM" id="SSF53448">
    <property type="entry name" value="Nucleotide-diphospho-sugar transferases"/>
    <property type="match status" value="1"/>
</dbReference>
<dbReference type="Gene3D" id="3.90.550.10">
    <property type="entry name" value="Spore Coat Polysaccharide Biosynthesis Protein SpsA, Chain A"/>
    <property type="match status" value="1"/>
</dbReference>
<evidence type="ECO:0000256" key="1">
    <source>
        <dbReference type="ARBA" id="ARBA00004141"/>
    </source>
</evidence>
<dbReference type="GO" id="GO:0016020">
    <property type="term" value="C:membrane"/>
    <property type="evidence" value="ECO:0007669"/>
    <property type="project" value="UniProtKB-SubCell"/>
</dbReference>
<evidence type="ECO:0000256" key="3">
    <source>
        <dbReference type="ARBA" id="ARBA00022679"/>
    </source>
</evidence>
<feature type="transmembrane region" description="Helical" evidence="8">
    <location>
        <begin position="208"/>
        <end position="225"/>
    </location>
</feature>
<evidence type="ECO:0000256" key="8">
    <source>
        <dbReference type="SAM" id="Phobius"/>
    </source>
</evidence>
<proteinExistence type="predicted"/>
<evidence type="ECO:0000256" key="4">
    <source>
        <dbReference type="ARBA" id="ARBA00022692"/>
    </source>
</evidence>
<evidence type="ECO:0000313" key="10">
    <source>
        <dbReference type="Proteomes" id="UP000241247"/>
    </source>
</evidence>
<dbReference type="EMBL" id="PZZZ01000002">
    <property type="protein sequence ID" value="PTM97607.1"/>
    <property type="molecule type" value="Genomic_DNA"/>
</dbReference>
<dbReference type="OrthoDB" id="7431422at2"/>
<dbReference type="InterPro" id="IPR050321">
    <property type="entry name" value="Glycosyltr_2/OpgH_subfam"/>
</dbReference>
<dbReference type="InterPro" id="IPR029044">
    <property type="entry name" value="Nucleotide-diphossugar_trans"/>
</dbReference>
<gene>
    <name evidence="9" type="ORF">C7449_102484</name>
</gene>
<keyword evidence="3 9" id="KW-0808">Transferase</keyword>
<reference evidence="9 10" key="1">
    <citation type="submission" date="2018-04" db="EMBL/GenBank/DDBJ databases">
        <title>Genomic Encyclopedia of Type Strains, Phase IV (KMG-IV): sequencing the most valuable type-strain genomes for metagenomic binning, comparative biology and taxonomic classification.</title>
        <authorList>
            <person name="Goeker M."/>
        </authorList>
    </citation>
    <scope>NUCLEOTIDE SEQUENCE [LARGE SCALE GENOMIC DNA]</scope>
    <source>
        <strain evidence="9 10">DSM 7138</strain>
    </source>
</reference>
<name>A0A2T5BF42_MYCDI</name>
<dbReference type="Pfam" id="PF13641">
    <property type="entry name" value="Glyco_tranf_2_3"/>
    <property type="match status" value="1"/>
</dbReference>
<keyword evidence="6 8" id="KW-0472">Membrane</keyword>
<evidence type="ECO:0000256" key="7">
    <source>
        <dbReference type="SAM" id="MobiDB-lite"/>
    </source>
</evidence>
<keyword evidence="10" id="KW-1185">Reference proteome</keyword>
<organism evidence="9 10">
    <name type="scientific">Mycoplana dimorpha</name>
    <dbReference type="NCBI Taxonomy" id="28320"/>
    <lineage>
        <taxon>Bacteria</taxon>
        <taxon>Pseudomonadati</taxon>
        <taxon>Pseudomonadota</taxon>
        <taxon>Alphaproteobacteria</taxon>
        <taxon>Hyphomicrobiales</taxon>
        <taxon>Rhizobiaceae</taxon>
        <taxon>Mycoplana</taxon>
    </lineage>
</organism>
<dbReference type="AlphaFoldDB" id="A0A2T5BF42"/>
<feature type="transmembrane region" description="Helical" evidence="8">
    <location>
        <begin position="561"/>
        <end position="591"/>
    </location>
</feature>
<dbReference type="GO" id="GO:0016757">
    <property type="term" value="F:glycosyltransferase activity"/>
    <property type="evidence" value="ECO:0007669"/>
    <property type="project" value="UniProtKB-KW"/>
</dbReference>
<comment type="caution">
    <text evidence="9">The sequence shown here is derived from an EMBL/GenBank/DDBJ whole genome shotgun (WGS) entry which is preliminary data.</text>
</comment>
<feature type="transmembrane region" description="Helical" evidence="8">
    <location>
        <begin position="603"/>
        <end position="623"/>
    </location>
</feature>